<sequence length="460" mass="47344">MAITGDDVTLDLIVPISHAFAIVEGELRTLTGLSHFATPVGVNASVWHGEARVSMSSELTLGLGEGVRELRADGWTRAVAGADTRVLVTDTEVDLELEIRLVMFAVLVSSVSSTIVSTGSTNMSPVSTVTPATSTGSDTTATQMMAGTTTGGTSMPGPTASAQSATSMNAPTTNSASGAPSTSNMGATQATSPAPSGNPSMASTGAPTTATGPNAPVTMATDSASSSAAPSVGISNWDSTMTTASSGNMTSPISCWTFTCNASTCYDVFLSQNASECGQNAPYCELKRWADMSYSVNCSTDCLSMSCANQTQSGFAPTTMTTTTTTTTTTAKTTTGKNGKKCHKLTCEGERCYKEDSQKGQMVMCLVGQDYCQLKKTVSGPVMTWTAGCSGNCMDETMCTSTAVDCTQECCNATATASCLKLDGSLNMPNSAPVGHPSPTLMLLGSALLVWLLCLQLHTE</sequence>
<feature type="compositionally biased region" description="Low complexity" evidence="1">
    <location>
        <begin position="199"/>
        <end position="216"/>
    </location>
</feature>
<keyword evidence="3" id="KW-1185">Reference proteome</keyword>
<proteinExistence type="predicted"/>
<dbReference type="OrthoDB" id="9947586at2759"/>
<feature type="compositionally biased region" description="Polar residues" evidence="1">
    <location>
        <begin position="162"/>
        <end position="198"/>
    </location>
</feature>
<dbReference type="AlphaFoldDB" id="A0A8T2N426"/>
<evidence type="ECO:0000313" key="3">
    <source>
        <dbReference type="Proteomes" id="UP000824540"/>
    </source>
</evidence>
<reference evidence="2" key="1">
    <citation type="thesis" date="2021" institute="BYU ScholarsArchive" country="Provo, UT, USA">
        <title>Applications of and Algorithms for Genome Assembly and Genomic Analyses with an Emphasis on Marine Teleosts.</title>
        <authorList>
            <person name="Pickett B.D."/>
        </authorList>
    </citation>
    <scope>NUCLEOTIDE SEQUENCE</scope>
    <source>
        <strain evidence="2">HI-2016</strain>
    </source>
</reference>
<evidence type="ECO:0000313" key="2">
    <source>
        <dbReference type="EMBL" id="KAG9331297.1"/>
    </source>
</evidence>
<gene>
    <name evidence="2" type="ORF">JZ751_019529</name>
</gene>
<evidence type="ECO:0000256" key="1">
    <source>
        <dbReference type="SAM" id="MobiDB-lite"/>
    </source>
</evidence>
<accession>A0A8T2N426</accession>
<name>A0A8T2N426_9TELE</name>
<dbReference type="Proteomes" id="UP000824540">
    <property type="component" value="Unassembled WGS sequence"/>
</dbReference>
<comment type="caution">
    <text evidence="2">The sequence shown here is derived from an EMBL/GenBank/DDBJ whole genome shotgun (WGS) entry which is preliminary data.</text>
</comment>
<organism evidence="2 3">
    <name type="scientific">Albula glossodonta</name>
    <name type="common">roundjaw bonefish</name>
    <dbReference type="NCBI Taxonomy" id="121402"/>
    <lineage>
        <taxon>Eukaryota</taxon>
        <taxon>Metazoa</taxon>
        <taxon>Chordata</taxon>
        <taxon>Craniata</taxon>
        <taxon>Vertebrata</taxon>
        <taxon>Euteleostomi</taxon>
        <taxon>Actinopterygii</taxon>
        <taxon>Neopterygii</taxon>
        <taxon>Teleostei</taxon>
        <taxon>Albuliformes</taxon>
        <taxon>Albulidae</taxon>
        <taxon>Albula</taxon>
    </lineage>
</organism>
<dbReference type="EMBL" id="JAFBMS010000354">
    <property type="protein sequence ID" value="KAG9331297.1"/>
    <property type="molecule type" value="Genomic_DNA"/>
</dbReference>
<feature type="compositionally biased region" description="Low complexity" evidence="1">
    <location>
        <begin position="116"/>
        <end position="161"/>
    </location>
</feature>
<feature type="region of interest" description="Disordered" evidence="1">
    <location>
        <begin position="116"/>
        <end position="235"/>
    </location>
</feature>
<protein>
    <submittedName>
        <fullName evidence="2">Uncharacterized protein</fullName>
    </submittedName>
</protein>